<organism evidence="2 3">
    <name type="scientific">Platanthera zijinensis</name>
    <dbReference type="NCBI Taxonomy" id="2320716"/>
    <lineage>
        <taxon>Eukaryota</taxon>
        <taxon>Viridiplantae</taxon>
        <taxon>Streptophyta</taxon>
        <taxon>Embryophyta</taxon>
        <taxon>Tracheophyta</taxon>
        <taxon>Spermatophyta</taxon>
        <taxon>Magnoliopsida</taxon>
        <taxon>Liliopsida</taxon>
        <taxon>Asparagales</taxon>
        <taxon>Orchidaceae</taxon>
        <taxon>Orchidoideae</taxon>
        <taxon>Orchideae</taxon>
        <taxon>Orchidinae</taxon>
        <taxon>Platanthera</taxon>
    </lineage>
</organism>
<accession>A0AAP0G4J6</accession>
<feature type="compositionally biased region" description="Basic and acidic residues" evidence="1">
    <location>
        <begin position="25"/>
        <end position="37"/>
    </location>
</feature>
<sequence length="54" mass="6770">MVVVAGKQWRQGRKGREKRWSSANTRERGWGKRDFSQRGRRRREFFKRRIKFQM</sequence>
<reference evidence="2 3" key="1">
    <citation type="journal article" date="2022" name="Nat. Plants">
        <title>Genomes of leafy and leafless Platanthera orchids illuminate the evolution of mycoheterotrophy.</title>
        <authorList>
            <person name="Li M.H."/>
            <person name="Liu K.W."/>
            <person name="Li Z."/>
            <person name="Lu H.C."/>
            <person name="Ye Q.L."/>
            <person name="Zhang D."/>
            <person name="Wang J.Y."/>
            <person name="Li Y.F."/>
            <person name="Zhong Z.M."/>
            <person name="Liu X."/>
            <person name="Yu X."/>
            <person name="Liu D.K."/>
            <person name="Tu X.D."/>
            <person name="Liu B."/>
            <person name="Hao Y."/>
            <person name="Liao X.Y."/>
            <person name="Jiang Y.T."/>
            <person name="Sun W.H."/>
            <person name="Chen J."/>
            <person name="Chen Y.Q."/>
            <person name="Ai Y."/>
            <person name="Zhai J.W."/>
            <person name="Wu S.S."/>
            <person name="Zhou Z."/>
            <person name="Hsiao Y.Y."/>
            <person name="Wu W.L."/>
            <person name="Chen Y.Y."/>
            <person name="Lin Y.F."/>
            <person name="Hsu J.L."/>
            <person name="Li C.Y."/>
            <person name="Wang Z.W."/>
            <person name="Zhao X."/>
            <person name="Zhong W.Y."/>
            <person name="Ma X.K."/>
            <person name="Ma L."/>
            <person name="Huang J."/>
            <person name="Chen G.Z."/>
            <person name="Huang M.Z."/>
            <person name="Huang L."/>
            <person name="Peng D.H."/>
            <person name="Luo Y.B."/>
            <person name="Zou S.Q."/>
            <person name="Chen S.P."/>
            <person name="Lan S."/>
            <person name="Tsai W.C."/>
            <person name="Van de Peer Y."/>
            <person name="Liu Z.J."/>
        </authorList>
    </citation>
    <scope>NUCLEOTIDE SEQUENCE [LARGE SCALE GENOMIC DNA]</scope>
    <source>
        <strain evidence="2">Lor287</strain>
    </source>
</reference>
<gene>
    <name evidence="2" type="ORF">KSP39_PZI012647</name>
</gene>
<feature type="region of interest" description="Disordered" evidence="1">
    <location>
        <begin position="1"/>
        <end position="38"/>
    </location>
</feature>
<keyword evidence="3" id="KW-1185">Reference proteome</keyword>
<dbReference type="EMBL" id="JBBWWQ010000010">
    <property type="protein sequence ID" value="KAK8936835.1"/>
    <property type="molecule type" value="Genomic_DNA"/>
</dbReference>
<protein>
    <submittedName>
        <fullName evidence="2">Uncharacterized protein</fullName>
    </submittedName>
</protein>
<evidence type="ECO:0000313" key="3">
    <source>
        <dbReference type="Proteomes" id="UP001418222"/>
    </source>
</evidence>
<evidence type="ECO:0000256" key="1">
    <source>
        <dbReference type="SAM" id="MobiDB-lite"/>
    </source>
</evidence>
<evidence type="ECO:0000313" key="2">
    <source>
        <dbReference type="EMBL" id="KAK8936835.1"/>
    </source>
</evidence>
<dbReference type="AlphaFoldDB" id="A0AAP0G4J6"/>
<proteinExistence type="predicted"/>
<dbReference type="Proteomes" id="UP001418222">
    <property type="component" value="Unassembled WGS sequence"/>
</dbReference>
<name>A0AAP0G4J6_9ASPA</name>
<comment type="caution">
    <text evidence="2">The sequence shown here is derived from an EMBL/GenBank/DDBJ whole genome shotgun (WGS) entry which is preliminary data.</text>
</comment>